<evidence type="ECO:0000313" key="1">
    <source>
        <dbReference type="EMBL" id="MEE6130386.1"/>
    </source>
</evidence>
<dbReference type="InterPro" id="IPR029058">
    <property type="entry name" value="AB_hydrolase_fold"/>
</dbReference>
<dbReference type="EMBL" id="JAZGJU010000101">
    <property type="protein sequence ID" value="MEE6130386.1"/>
    <property type="molecule type" value="Genomic_DNA"/>
</dbReference>
<accession>A0ABU7R6F4</accession>
<keyword evidence="2" id="KW-1185">Reference proteome</keyword>
<dbReference type="RefSeq" id="WP_241311619.1">
    <property type="nucleotide sequence ID" value="NZ_JAKYXJ010000023.1"/>
</dbReference>
<dbReference type="Proteomes" id="UP001350005">
    <property type="component" value="Unassembled WGS sequence"/>
</dbReference>
<evidence type="ECO:0008006" key="3">
    <source>
        <dbReference type="Google" id="ProtNLM"/>
    </source>
</evidence>
<reference evidence="1 2" key="1">
    <citation type="submission" date="2024-01" db="EMBL/GenBank/DDBJ databases">
        <title>Whole genome of Chryseobacterium arthrosphaerae NNCa 2741.</title>
        <authorList>
            <person name="Boriskina E.V."/>
            <person name="Gordinskaya N.A."/>
            <person name="Kropotov V.S."/>
            <person name="Alekseeva A.E."/>
            <person name="Makhova M.A."/>
            <person name="Kryazhev D.V."/>
            <person name="Shkurkina I.S."/>
        </authorList>
    </citation>
    <scope>NUCLEOTIDE SEQUENCE [LARGE SCALE GENOMIC DNA]</scope>
    <source>
        <strain evidence="1 2">NNCa 2741</strain>
    </source>
</reference>
<protein>
    <recommendedName>
        <fullName evidence="3">Fungal lipase-like domain-containing protein</fullName>
    </recommendedName>
</protein>
<evidence type="ECO:0000313" key="2">
    <source>
        <dbReference type="Proteomes" id="UP001350005"/>
    </source>
</evidence>
<name>A0ABU7R6F4_9FLAO</name>
<proteinExistence type="predicted"/>
<gene>
    <name evidence="1" type="ORF">V2E39_23510</name>
</gene>
<dbReference type="SUPFAM" id="SSF53474">
    <property type="entry name" value="alpha/beta-Hydrolases"/>
    <property type="match status" value="1"/>
</dbReference>
<organism evidence="1 2">
    <name type="scientific">Chryseobacterium arthrosphaerae</name>
    <dbReference type="NCBI Taxonomy" id="651561"/>
    <lineage>
        <taxon>Bacteria</taxon>
        <taxon>Pseudomonadati</taxon>
        <taxon>Bacteroidota</taxon>
        <taxon>Flavobacteriia</taxon>
        <taxon>Flavobacteriales</taxon>
        <taxon>Weeksellaceae</taxon>
        <taxon>Chryseobacterium group</taxon>
        <taxon>Chryseobacterium</taxon>
    </lineage>
</organism>
<sequence>MSRTRIVKGNITKIIGGNYKRYSNDEIENIGSKVIQNGKDGVVYEMNEEPPKPPMLNYPEPFLNGDVIFCNGYLSSPKKNPGSYLNVIMNKVPDDVTQNPLRGANMSEKKITDGADIMTNDELEFIDRQGGGTLYSDKNYKDTEYFRWMFSAKEQFEGYWEGYDNVSKKRYSQIFKEYFHAHGNAHFINGSHGLQSSGAHRVEHGIAQGYSWARQKWNIKEKEEIERIKEKNPGALSYSPQYKPVTVVGHSQGAAIAAGVALGIIYYAYEMGWEEVPINILFLGTHQPQGLYGKDYESFKAYYFEDFINEWVLEWLADIFTNEKLYQNKGIYEKMNELLGDNSWGGLINRAVQFTFPNDRALFVTRMGDIPYVKNACNEKDNLYIESWGYHSGGLSDGFFLDDGYQFPKRLLDKAFNHDGSLNEKAPTFRQCVKEYWKVYHEYAQYRSMVKANPSKKYAPAKHAIPKIDSILPSWFKNIMMNAIAKAEGTKQKVYMQSELYRKKLNALLAFAKVHEMELQAHFAPVGLMFNKGVLSDWEEYQDQTIWDRIQDTGKDLFYKVNYSAGSTNEQKRKEEKAFVEGDGKSRMVKTSIANTPGIKEWVDKAKEELKIEKHWYSNILEWWKGDKEYDGSGWGHGARQSFAKAIGFTDGKVDNLFEAGIYSMLQQGQVDISHSERMIKLINEDPAFIKYEKDIAKLIVNDNRYFKESFEITNLPLKSIQLGGERAKGAMWDQFKAPFSPKYKDTWKVAANELTWLLRSIGVKSKIIINKNGNVTINHKFKDVFDLRPSDNGSRSFEYDVVSIITGFLYHDIAGGNDLMEITGNWNNTYTPNQIDWKANGDKKIEDLMKGLKEKMIHDRLRWINETR</sequence>
<comment type="caution">
    <text evidence="1">The sequence shown here is derived from an EMBL/GenBank/DDBJ whole genome shotgun (WGS) entry which is preliminary data.</text>
</comment>